<evidence type="ECO:0000256" key="3">
    <source>
        <dbReference type="ARBA" id="ARBA00022692"/>
    </source>
</evidence>
<organism evidence="9">
    <name type="scientific">Zooxanthella nutricula</name>
    <dbReference type="NCBI Taxonomy" id="1333877"/>
    <lineage>
        <taxon>Eukaryota</taxon>
        <taxon>Sar</taxon>
        <taxon>Alveolata</taxon>
        <taxon>Dinophyceae</taxon>
        <taxon>Peridiniales</taxon>
        <taxon>Peridiniales incertae sedis</taxon>
        <taxon>Zooxanthella</taxon>
    </lineage>
</organism>
<dbReference type="GO" id="GO:0019706">
    <property type="term" value="F:protein-cysteine S-palmitoyltransferase activity"/>
    <property type="evidence" value="ECO:0007669"/>
    <property type="project" value="UniProtKB-EC"/>
</dbReference>
<dbReference type="InterPro" id="IPR039859">
    <property type="entry name" value="PFA4/ZDH16/20/ERF2-like"/>
</dbReference>
<evidence type="ECO:0000259" key="8">
    <source>
        <dbReference type="Pfam" id="PF01529"/>
    </source>
</evidence>
<comment type="similarity">
    <text evidence="7">Belongs to the DHHC palmitoyltransferase family.</text>
</comment>
<dbReference type="PANTHER" id="PTHR12246">
    <property type="entry name" value="PALMITOYLTRANSFERASE ZDHHC16"/>
    <property type="match status" value="1"/>
</dbReference>
<evidence type="ECO:0000256" key="2">
    <source>
        <dbReference type="ARBA" id="ARBA00022679"/>
    </source>
</evidence>
<evidence type="ECO:0000256" key="5">
    <source>
        <dbReference type="ARBA" id="ARBA00023136"/>
    </source>
</evidence>
<evidence type="ECO:0000256" key="4">
    <source>
        <dbReference type="ARBA" id="ARBA00022989"/>
    </source>
</evidence>
<dbReference type="PROSITE" id="PS51257">
    <property type="entry name" value="PROKAR_LIPOPROTEIN"/>
    <property type="match status" value="1"/>
</dbReference>
<evidence type="ECO:0000256" key="1">
    <source>
        <dbReference type="ARBA" id="ARBA00004141"/>
    </source>
</evidence>
<keyword evidence="2 7" id="KW-0808">Transferase</keyword>
<gene>
    <name evidence="9" type="ORF">BRAN1462_LOCUS25212</name>
</gene>
<reference evidence="9" key="1">
    <citation type="submission" date="2021-01" db="EMBL/GenBank/DDBJ databases">
        <authorList>
            <person name="Corre E."/>
            <person name="Pelletier E."/>
            <person name="Niang G."/>
            <person name="Scheremetjew M."/>
            <person name="Finn R."/>
            <person name="Kale V."/>
            <person name="Holt S."/>
            <person name="Cochrane G."/>
            <person name="Meng A."/>
            <person name="Brown T."/>
            <person name="Cohen L."/>
        </authorList>
    </citation>
    <scope>NUCLEOTIDE SEQUENCE</scope>
    <source>
        <strain evidence="9">RCC3387</strain>
    </source>
</reference>
<evidence type="ECO:0000256" key="6">
    <source>
        <dbReference type="ARBA" id="ARBA00023315"/>
    </source>
</evidence>
<comment type="subcellular location">
    <subcellularLocation>
        <location evidence="1">Membrane</location>
        <topology evidence="1">Multi-pass membrane protein</topology>
    </subcellularLocation>
</comment>
<name>A0A7S2K2G3_9DINO</name>
<dbReference type="EC" id="2.3.1.225" evidence="7"/>
<keyword evidence="6 7" id="KW-0012">Acyltransferase</keyword>
<keyword evidence="4 7" id="KW-1133">Transmembrane helix</keyword>
<feature type="domain" description="Palmitoyltransferase DHHC" evidence="8">
    <location>
        <begin position="17"/>
        <end position="144"/>
    </location>
</feature>
<dbReference type="Pfam" id="PF01529">
    <property type="entry name" value="DHHC"/>
    <property type="match status" value="1"/>
</dbReference>
<protein>
    <recommendedName>
        <fullName evidence="7">Palmitoyltransferase</fullName>
        <ecNumber evidence="7">2.3.1.225</ecNumber>
    </recommendedName>
</protein>
<evidence type="ECO:0000313" key="9">
    <source>
        <dbReference type="EMBL" id="CAD9564474.1"/>
    </source>
</evidence>
<keyword evidence="3 7" id="KW-0812">Transmembrane</keyword>
<dbReference type="InterPro" id="IPR001594">
    <property type="entry name" value="Palmitoyltrfase_DHHC"/>
</dbReference>
<evidence type="ECO:0000256" key="7">
    <source>
        <dbReference type="RuleBase" id="RU079119"/>
    </source>
</evidence>
<comment type="domain">
    <text evidence="7">The DHHC domain is required for palmitoyltransferase activity.</text>
</comment>
<dbReference type="PROSITE" id="PS50216">
    <property type="entry name" value="DHHC"/>
    <property type="match status" value="1"/>
</dbReference>
<dbReference type="EMBL" id="HBGW01039905">
    <property type="protein sequence ID" value="CAD9564474.1"/>
    <property type="molecule type" value="Transcribed_RNA"/>
</dbReference>
<proteinExistence type="inferred from homology"/>
<feature type="transmembrane region" description="Helical" evidence="7">
    <location>
        <begin position="60"/>
        <end position="85"/>
    </location>
</feature>
<dbReference type="AlphaFoldDB" id="A0A7S2K2G3"/>
<accession>A0A7S2K2G3</accession>
<sequence>MPTERPMLAWQPGVATACVYCSAPRPERAHHCRLCGVCILRMDHHCPWLNNCVGFKNHKFFLLATFYGLVACVVGVLTALPELALCLDAAVRSAQGLRLNVELPWSATCAMLTFGAFAALLASILAAMLVAHGQLLAANMTSVEGHYRGAMNPFDLGGPIANVAQVFGAPGFDWLLPVAPWRPLSDGITFFRAGKAPEAQDGDDAYGEELWTSRYRAGAKAGPVARMFEWLRIGRPRPPSAPTASPGRGGAPYASVRYTALGSVPGAHSVVPGV</sequence>
<comment type="catalytic activity">
    <reaction evidence="7">
        <text>L-cysteinyl-[protein] + hexadecanoyl-CoA = S-hexadecanoyl-L-cysteinyl-[protein] + CoA</text>
        <dbReference type="Rhea" id="RHEA:36683"/>
        <dbReference type="Rhea" id="RHEA-COMP:10131"/>
        <dbReference type="Rhea" id="RHEA-COMP:11032"/>
        <dbReference type="ChEBI" id="CHEBI:29950"/>
        <dbReference type="ChEBI" id="CHEBI:57287"/>
        <dbReference type="ChEBI" id="CHEBI:57379"/>
        <dbReference type="ChEBI" id="CHEBI:74151"/>
        <dbReference type="EC" id="2.3.1.225"/>
    </reaction>
</comment>
<keyword evidence="5 7" id="KW-0472">Membrane</keyword>
<feature type="transmembrane region" description="Helical" evidence="7">
    <location>
        <begin position="105"/>
        <end position="131"/>
    </location>
</feature>
<dbReference type="GO" id="GO:0016020">
    <property type="term" value="C:membrane"/>
    <property type="evidence" value="ECO:0007669"/>
    <property type="project" value="UniProtKB-SubCell"/>
</dbReference>